<dbReference type="AlphaFoldDB" id="X6NRS4"/>
<keyword evidence="8" id="KW-1185">Reference proteome</keyword>
<feature type="transmembrane region" description="Helical" evidence="5">
    <location>
        <begin position="433"/>
        <end position="450"/>
    </location>
</feature>
<dbReference type="GO" id="GO:0022857">
    <property type="term" value="F:transmembrane transporter activity"/>
    <property type="evidence" value="ECO:0007669"/>
    <property type="project" value="InterPro"/>
</dbReference>
<feature type="transmembrane region" description="Helical" evidence="5">
    <location>
        <begin position="160"/>
        <end position="180"/>
    </location>
</feature>
<accession>X6NRS4</accession>
<dbReference type="OMA" id="QIGFAGK"/>
<organism evidence="7 8">
    <name type="scientific">Reticulomyxa filosa</name>
    <dbReference type="NCBI Taxonomy" id="46433"/>
    <lineage>
        <taxon>Eukaryota</taxon>
        <taxon>Sar</taxon>
        <taxon>Rhizaria</taxon>
        <taxon>Retaria</taxon>
        <taxon>Foraminifera</taxon>
        <taxon>Monothalamids</taxon>
        <taxon>Reticulomyxidae</taxon>
        <taxon>Reticulomyxa</taxon>
    </lineage>
</organism>
<dbReference type="GO" id="GO:0016020">
    <property type="term" value="C:membrane"/>
    <property type="evidence" value="ECO:0007669"/>
    <property type="project" value="UniProtKB-SubCell"/>
</dbReference>
<feature type="transmembrane region" description="Helical" evidence="5">
    <location>
        <begin position="192"/>
        <end position="212"/>
    </location>
</feature>
<comment type="subcellular location">
    <subcellularLocation>
        <location evidence="1">Membrane</location>
        <topology evidence="1">Multi-pass membrane protein</topology>
    </subcellularLocation>
</comment>
<feature type="domain" description="Major facilitator superfamily (MFS) profile" evidence="6">
    <location>
        <begin position="94"/>
        <end position="549"/>
    </location>
</feature>
<feature type="transmembrane region" description="Helical" evidence="5">
    <location>
        <begin position="21"/>
        <end position="44"/>
    </location>
</feature>
<feature type="transmembrane region" description="Helical" evidence="5">
    <location>
        <begin position="132"/>
        <end position="153"/>
    </location>
</feature>
<evidence type="ECO:0000313" key="8">
    <source>
        <dbReference type="Proteomes" id="UP000023152"/>
    </source>
</evidence>
<dbReference type="InterPro" id="IPR011701">
    <property type="entry name" value="MFS"/>
</dbReference>
<keyword evidence="4 5" id="KW-0472">Membrane</keyword>
<feature type="transmembrane region" description="Helical" evidence="5">
    <location>
        <begin position="232"/>
        <end position="258"/>
    </location>
</feature>
<dbReference type="Gene3D" id="1.20.1250.20">
    <property type="entry name" value="MFS general substrate transporter like domains"/>
    <property type="match status" value="1"/>
</dbReference>
<dbReference type="InterPro" id="IPR020846">
    <property type="entry name" value="MFS_dom"/>
</dbReference>
<evidence type="ECO:0000256" key="5">
    <source>
        <dbReference type="SAM" id="Phobius"/>
    </source>
</evidence>
<evidence type="ECO:0000313" key="7">
    <source>
        <dbReference type="EMBL" id="ETO28643.1"/>
    </source>
</evidence>
<name>X6NRS4_RETFI</name>
<dbReference type="SUPFAM" id="SSF103473">
    <property type="entry name" value="MFS general substrate transporter"/>
    <property type="match status" value="1"/>
</dbReference>
<evidence type="ECO:0000256" key="4">
    <source>
        <dbReference type="ARBA" id="ARBA00023136"/>
    </source>
</evidence>
<keyword evidence="2 5" id="KW-0812">Transmembrane</keyword>
<dbReference type="EMBL" id="ASPP01006551">
    <property type="protein sequence ID" value="ETO28643.1"/>
    <property type="molecule type" value="Genomic_DNA"/>
</dbReference>
<gene>
    <name evidence="7" type="ORF">RFI_08491</name>
</gene>
<dbReference type="OrthoDB" id="433512at2759"/>
<dbReference type="PANTHER" id="PTHR24064">
    <property type="entry name" value="SOLUTE CARRIER FAMILY 22 MEMBER"/>
    <property type="match status" value="1"/>
</dbReference>
<feature type="transmembrane region" description="Helical" evidence="5">
    <location>
        <begin position="525"/>
        <end position="546"/>
    </location>
</feature>
<dbReference type="Pfam" id="PF00083">
    <property type="entry name" value="Sugar_tr"/>
    <property type="match status" value="1"/>
</dbReference>
<dbReference type="PROSITE" id="PS50850">
    <property type="entry name" value="MFS"/>
    <property type="match status" value="1"/>
</dbReference>
<feature type="transmembrane region" description="Helical" evidence="5">
    <location>
        <begin position="457"/>
        <end position="474"/>
    </location>
</feature>
<dbReference type="InterPro" id="IPR005829">
    <property type="entry name" value="Sugar_transporter_CS"/>
</dbReference>
<proteinExistence type="predicted"/>
<evidence type="ECO:0000256" key="1">
    <source>
        <dbReference type="ARBA" id="ARBA00004141"/>
    </source>
</evidence>
<evidence type="ECO:0000256" key="3">
    <source>
        <dbReference type="ARBA" id="ARBA00022989"/>
    </source>
</evidence>
<dbReference type="InterPro" id="IPR036259">
    <property type="entry name" value="MFS_trans_sf"/>
</dbReference>
<dbReference type="CDD" id="cd17364">
    <property type="entry name" value="MFS_PhT"/>
    <property type="match status" value="1"/>
</dbReference>
<sequence length="627" mass="70299">MEASDKKKRLITSFAKEEQQAQYFIPPFWICILQICQKYIFFFWKQYYKMKNLPSLFMHIFVLIFKHNVPTRLFPKPLAFLRTGKKKHLIGPMALLVKGLGLFNDAYQLFVMNMVNVVMEDRYGNAYKSRETLVSTSVFIGAVLGQVIIGALADQLGRRLMMILSCSLLIIGGILCTTAVPTDSSESSVSLVWWLIIARLILGFGIGAEYPLAAASASEQSVDKPKERGPNVAMVFSLQGLGNFLAAFSANLLCQLYARNQPYENENLNIIWRTLFFIGTVPCIGSLINIQFKWEQNKKKKKKGIFYFRMKMQESKAFSKGANASQNWHQHLTIQDKYKLIGKFYWKELLGTSVAWFLFDVVFYAQGIFSDSVLSTVSSNGNDSDDLVDVSLKNVFLALDKNKSKNKIPKGALPGYFVAVATINSIGRRRMQIQGFVIMAILFLLIGIIWDTIKKQLVLFVILYALTFFFSNFGPNTTTFVLPVEIFPTQIRGTCHGIAAASGKLGAVVGAAMFNPLKDAYGSNVTFIFCGIVSILGALVTFFLIFDGPEDPQILDDQFFSNVTQVPELHDKIKHKIEYKGGGSEDDKTKLLLADDRAAQLGIETDKMTSITIRGASMITDDEPDQR</sequence>
<dbReference type="InterPro" id="IPR005828">
    <property type="entry name" value="MFS_sugar_transport-like"/>
</dbReference>
<evidence type="ECO:0000259" key="6">
    <source>
        <dbReference type="PROSITE" id="PS50850"/>
    </source>
</evidence>
<feature type="transmembrane region" description="Helical" evidence="5">
    <location>
        <begin position="95"/>
        <end position="112"/>
    </location>
</feature>
<reference evidence="7 8" key="1">
    <citation type="journal article" date="2013" name="Curr. Biol.">
        <title>The Genome of the Foraminiferan Reticulomyxa filosa.</title>
        <authorList>
            <person name="Glockner G."/>
            <person name="Hulsmann N."/>
            <person name="Schleicher M."/>
            <person name="Noegel A.A."/>
            <person name="Eichinger L."/>
            <person name="Gallinger C."/>
            <person name="Pawlowski J."/>
            <person name="Sierra R."/>
            <person name="Euteneuer U."/>
            <person name="Pillet L."/>
            <person name="Moustafa A."/>
            <person name="Platzer M."/>
            <person name="Groth M."/>
            <person name="Szafranski K."/>
            <person name="Schliwa M."/>
        </authorList>
    </citation>
    <scope>NUCLEOTIDE SEQUENCE [LARGE SCALE GENOMIC DNA]</scope>
</reference>
<comment type="caution">
    <text evidence="7">The sequence shown here is derived from an EMBL/GenBank/DDBJ whole genome shotgun (WGS) entry which is preliminary data.</text>
</comment>
<feature type="transmembrane region" description="Helical" evidence="5">
    <location>
        <begin position="270"/>
        <end position="292"/>
    </location>
</feature>
<evidence type="ECO:0000256" key="2">
    <source>
        <dbReference type="ARBA" id="ARBA00022692"/>
    </source>
</evidence>
<dbReference type="Proteomes" id="UP000023152">
    <property type="component" value="Unassembled WGS sequence"/>
</dbReference>
<keyword evidence="3 5" id="KW-1133">Transmembrane helix</keyword>
<dbReference type="PROSITE" id="PS00216">
    <property type="entry name" value="SUGAR_TRANSPORT_1"/>
    <property type="match status" value="1"/>
</dbReference>
<protein>
    <submittedName>
        <fullName evidence="7">Carbohydrate transmembrane transporter</fullName>
    </submittedName>
</protein>
<dbReference type="Pfam" id="PF07690">
    <property type="entry name" value="MFS_1"/>
    <property type="match status" value="1"/>
</dbReference>